<feature type="non-terminal residue" evidence="2">
    <location>
        <position position="1"/>
    </location>
</feature>
<proteinExistence type="predicted"/>
<feature type="region of interest" description="Disordered" evidence="1">
    <location>
        <begin position="1"/>
        <end position="81"/>
    </location>
</feature>
<feature type="compositionally biased region" description="Basic and acidic residues" evidence="1">
    <location>
        <begin position="46"/>
        <end position="55"/>
    </location>
</feature>
<name>A0AAD9JGX6_9ANNE</name>
<reference evidence="2" key="1">
    <citation type="journal article" date="2023" name="Mol. Biol. Evol.">
        <title>Third-Generation Sequencing Reveals the Adaptive Role of the Epigenome in Three Deep-Sea Polychaetes.</title>
        <authorList>
            <person name="Perez M."/>
            <person name="Aroh O."/>
            <person name="Sun Y."/>
            <person name="Lan Y."/>
            <person name="Juniper S.K."/>
            <person name="Young C.R."/>
            <person name="Angers B."/>
            <person name="Qian P.Y."/>
        </authorList>
    </citation>
    <scope>NUCLEOTIDE SEQUENCE</scope>
    <source>
        <strain evidence="2">P08H-3</strain>
    </source>
</reference>
<evidence type="ECO:0000313" key="2">
    <source>
        <dbReference type="EMBL" id="KAK2152225.1"/>
    </source>
</evidence>
<protein>
    <submittedName>
        <fullName evidence="2">Uncharacterized protein</fullName>
    </submittedName>
</protein>
<sequence length="81" mass="9169">RLDKKGSNIGISSSEVRGVRGTTQEQITAGQQFRLTGDTSRQARIRPQETEERHISHQSSDVARYSMNRQPESAEEEQARL</sequence>
<dbReference type="AlphaFoldDB" id="A0AAD9JGX6"/>
<feature type="compositionally biased region" description="Polar residues" evidence="1">
    <location>
        <begin position="9"/>
        <end position="42"/>
    </location>
</feature>
<dbReference type="EMBL" id="JAODUP010000336">
    <property type="protein sequence ID" value="KAK2152225.1"/>
    <property type="molecule type" value="Genomic_DNA"/>
</dbReference>
<keyword evidence="3" id="KW-1185">Reference proteome</keyword>
<dbReference type="Proteomes" id="UP001208570">
    <property type="component" value="Unassembled WGS sequence"/>
</dbReference>
<feature type="compositionally biased region" description="Polar residues" evidence="1">
    <location>
        <begin position="57"/>
        <end position="71"/>
    </location>
</feature>
<comment type="caution">
    <text evidence="2">The sequence shown here is derived from an EMBL/GenBank/DDBJ whole genome shotgun (WGS) entry which is preliminary data.</text>
</comment>
<evidence type="ECO:0000313" key="3">
    <source>
        <dbReference type="Proteomes" id="UP001208570"/>
    </source>
</evidence>
<organism evidence="2 3">
    <name type="scientific">Paralvinella palmiformis</name>
    <dbReference type="NCBI Taxonomy" id="53620"/>
    <lineage>
        <taxon>Eukaryota</taxon>
        <taxon>Metazoa</taxon>
        <taxon>Spiralia</taxon>
        <taxon>Lophotrochozoa</taxon>
        <taxon>Annelida</taxon>
        <taxon>Polychaeta</taxon>
        <taxon>Sedentaria</taxon>
        <taxon>Canalipalpata</taxon>
        <taxon>Terebellida</taxon>
        <taxon>Terebelliformia</taxon>
        <taxon>Alvinellidae</taxon>
        <taxon>Paralvinella</taxon>
    </lineage>
</organism>
<accession>A0AAD9JGX6</accession>
<gene>
    <name evidence="2" type="ORF">LSH36_336g03084</name>
</gene>
<evidence type="ECO:0000256" key="1">
    <source>
        <dbReference type="SAM" id="MobiDB-lite"/>
    </source>
</evidence>